<proteinExistence type="predicted"/>
<sequence>MSTWQQHVLSNWRTNDRNNGSKSEETPREGLGEINHTSELTIDFGTYIITTASFSINDFKLSKDDKKRKWIHFSGSTIDSKCHWKFYDFLVLKLIMSTLKNEAYKQINHTELHYYSCDSC</sequence>
<feature type="compositionally biased region" description="Polar residues" evidence="1">
    <location>
        <begin position="1"/>
        <end position="21"/>
    </location>
</feature>
<evidence type="ECO:0000313" key="3">
    <source>
        <dbReference type="Proteomes" id="UP000676336"/>
    </source>
</evidence>
<gene>
    <name evidence="2" type="ORF">SMN809_LOCUS70984</name>
</gene>
<feature type="region of interest" description="Disordered" evidence="1">
    <location>
        <begin position="1"/>
        <end position="34"/>
    </location>
</feature>
<reference evidence="2" key="1">
    <citation type="submission" date="2021-02" db="EMBL/GenBank/DDBJ databases">
        <authorList>
            <person name="Nowell W R."/>
        </authorList>
    </citation>
    <scope>NUCLEOTIDE SEQUENCE</scope>
</reference>
<evidence type="ECO:0000313" key="2">
    <source>
        <dbReference type="EMBL" id="CAF5187445.1"/>
    </source>
</evidence>
<organism evidence="2 3">
    <name type="scientific">Rotaria magnacalcarata</name>
    <dbReference type="NCBI Taxonomy" id="392030"/>
    <lineage>
        <taxon>Eukaryota</taxon>
        <taxon>Metazoa</taxon>
        <taxon>Spiralia</taxon>
        <taxon>Gnathifera</taxon>
        <taxon>Rotifera</taxon>
        <taxon>Eurotatoria</taxon>
        <taxon>Bdelloidea</taxon>
        <taxon>Philodinida</taxon>
        <taxon>Philodinidae</taxon>
        <taxon>Rotaria</taxon>
    </lineage>
</organism>
<protein>
    <submittedName>
        <fullName evidence="2">Uncharacterized protein</fullName>
    </submittedName>
</protein>
<name>A0A8S3HW55_9BILA</name>
<feature type="compositionally biased region" description="Basic and acidic residues" evidence="1">
    <location>
        <begin position="22"/>
        <end position="31"/>
    </location>
</feature>
<comment type="caution">
    <text evidence="2">The sequence shown here is derived from an EMBL/GenBank/DDBJ whole genome shotgun (WGS) entry which is preliminary data.</text>
</comment>
<dbReference type="Proteomes" id="UP000676336">
    <property type="component" value="Unassembled WGS sequence"/>
</dbReference>
<dbReference type="AlphaFoldDB" id="A0A8S3HW55"/>
<accession>A0A8S3HW55</accession>
<dbReference type="EMBL" id="CAJOBI010322657">
    <property type="protein sequence ID" value="CAF5187445.1"/>
    <property type="molecule type" value="Genomic_DNA"/>
</dbReference>
<evidence type="ECO:0000256" key="1">
    <source>
        <dbReference type="SAM" id="MobiDB-lite"/>
    </source>
</evidence>